<organism evidence="1 2">
    <name type="scientific">Colocasia esculenta</name>
    <name type="common">Wild taro</name>
    <name type="synonym">Arum esculentum</name>
    <dbReference type="NCBI Taxonomy" id="4460"/>
    <lineage>
        <taxon>Eukaryota</taxon>
        <taxon>Viridiplantae</taxon>
        <taxon>Streptophyta</taxon>
        <taxon>Embryophyta</taxon>
        <taxon>Tracheophyta</taxon>
        <taxon>Spermatophyta</taxon>
        <taxon>Magnoliopsida</taxon>
        <taxon>Liliopsida</taxon>
        <taxon>Araceae</taxon>
        <taxon>Aroideae</taxon>
        <taxon>Colocasieae</taxon>
        <taxon>Colocasia</taxon>
    </lineage>
</organism>
<keyword evidence="2" id="KW-1185">Reference proteome</keyword>
<sequence>MRIVLVSFSLQMYSLIEGRIVKSLISGSSWAMLCNLIFRIFLEIFTEVGFYLICFLEGQTFSAKVVSTQPSLVSTQWFRTKAEM</sequence>
<protein>
    <submittedName>
        <fullName evidence="1">Uncharacterized protein</fullName>
    </submittedName>
</protein>
<reference evidence="1" key="1">
    <citation type="submission" date="2017-07" db="EMBL/GenBank/DDBJ databases">
        <title>Taro Niue Genome Assembly and Annotation.</title>
        <authorList>
            <person name="Atibalentja N."/>
            <person name="Keating K."/>
            <person name="Fields C.J."/>
        </authorList>
    </citation>
    <scope>NUCLEOTIDE SEQUENCE</scope>
    <source>
        <strain evidence="1">Niue_2</strain>
        <tissue evidence="1">Leaf</tissue>
    </source>
</reference>
<accession>A0A843WYG4</accession>
<comment type="caution">
    <text evidence="1">The sequence shown here is derived from an EMBL/GenBank/DDBJ whole genome shotgun (WGS) entry which is preliminary data.</text>
</comment>
<proteinExistence type="predicted"/>
<name>A0A843WYG4_COLES</name>
<evidence type="ECO:0000313" key="2">
    <source>
        <dbReference type="Proteomes" id="UP000652761"/>
    </source>
</evidence>
<gene>
    <name evidence="1" type="ORF">Taro_046067</name>
</gene>
<evidence type="ECO:0000313" key="1">
    <source>
        <dbReference type="EMBL" id="MQM13146.1"/>
    </source>
</evidence>
<dbReference type="AlphaFoldDB" id="A0A843WYG4"/>
<dbReference type="EMBL" id="NMUH01005580">
    <property type="protein sequence ID" value="MQM13146.1"/>
    <property type="molecule type" value="Genomic_DNA"/>
</dbReference>
<dbReference type="Proteomes" id="UP000652761">
    <property type="component" value="Unassembled WGS sequence"/>
</dbReference>